<dbReference type="RefSeq" id="WP_263543750.1">
    <property type="nucleotide sequence ID" value="NZ_JAOVZO020000001.1"/>
</dbReference>
<comment type="caution">
    <text evidence="1">The sequence shown here is derived from an EMBL/GenBank/DDBJ whole genome shotgun (WGS) entry which is preliminary data.</text>
</comment>
<dbReference type="EMBL" id="JAOVZO020000001">
    <property type="protein sequence ID" value="MDC8011229.1"/>
    <property type="molecule type" value="Genomic_DNA"/>
</dbReference>
<keyword evidence="2" id="KW-1185">Reference proteome</keyword>
<name>A0A9X3YFU1_9GAMM</name>
<dbReference type="InterPro" id="IPR011473">
    <property type="entry name" value="DUF1579"/>
</dbReference>
<protein>
    <submittedName>
        <fullName evidence="1">DUF1579 domain-containing protein</fullName>
    </submittedName>
</protein>
<evidence type="ECO:0000313" key="2">
    <source>
        <dbReference type="Proteomes" id="UP001139971"/>
    </source>
</evidence>
<gene>
    <name evidence="1" type="ORF">OD750_001570</name>
</gene>
<proteinExistence type="predicted"/>
<sequence length="151" mass="16723">MTDIAAATAAHQPLAAFVGAWNTRGEVKLLGPSGRGAPFHATDNYEWLPGGHYLVHRYSAQMPDGAVDGIEIVGWDASRKLYTMQSYDSQGNANTMTAAVDGDQWTFTGNNVRFRGGFGEEGRVFAGVWEMRERLNAPWRAWMTVELRRAE</sequence>
<organism evidence="1 2">
    <name type="scientific">Tahibacter soli</name>
    <dbReference type="NCBI Taxonomy" id="2983605"/>
    <lineage>
        <taxon>Bacteria</taxon>
        <taxon>Pseudomonadati</taxon>
        <taxon>Pseudomonadota</taxon>
        <taxon>Gammaproteobacteria</taxon>
        <taxon>Lysobacterales</taxon>
        <taxon>Rhodanobacteraceae</taxon>
        <taxon>Tahibacter</taxon>
    </lineage>
</organism>
<evidence type="ECO:0000313" key="1">
    <source>
        <dbReference type="EMBL" id="MDC8011229.1"/>
    </source>
</evidence>
<reference evidence="1" key="1">
    <citation type="submission" date="2023-02" db="EMBL/GenBank/DDBJ databases">
        <title>Tahibacter soli sp. nov. isolated from soil.</title>
        <authorList>
            <person name="Baek J.H."/>
            <person name="Lee J.K."/>
            <person name="Choi D.G."/>
            <person name="Jeon C.O."/>
        </authorList>
    </citation>
    <scope>NUCLEOTIDE SEQUENCE</scope>
    <source>
        <strain evidence="1">BL</strain>
    </source>
</reference>
<accession>A0A9X3YFU1</accession>
<dbReference type="AlphaFoldDB" id="A0A9X3YFU1"/>
<dbReference type="Proteomes" id="UP001139971">
    <property type="component" value="Unassembled WGS sequence"/>
</dbReference>
<dbReference type="Pfam" id="PF07617">
    <property type="entry name" value="DUF1579"/>
    <property type="match status" value="1"/>
</dbReference>